<evidence type="ECO:0000313" key="1">
    <source>
        <dbReference type="EMBL" id="BAK36157.1"/>
    </source>
</evidence>
<keyword evidence="2" id="KW-1185">Reference proteome</keyword>
<accession>F5XL91</accession>
<dbReference type="KEGG" id="mph:MLP_31430"/>
<dbReference type="EMBL" id="AP012204">
    <property type="protein sequence ID" value="BAK36157.1"/>
    <property type="molecule type" value="Genomic_DNA"/>
</dbReference>
<proteinExistence type="predicted"/>
<organism evidence="1 2">
    <name type="scientific">Microlunatus phosphovorus (strain ATCC 700054 / DSM 10555 / JCM 9379 / NBRC 101784 / NCIMB 13414 / VKM Ac-1990 / NM-1)</name>
    <dbReference type="NCBI Taxonomy" id="1032480"/>
    <lineage>
        <taxon>Bacteria</taxon>
        <taxon>Bacillati</taxon>
        <taxon>Actinomycetota</taxon>
        <taxon>Actinomycetes</taxon>
        <taxon>Propionibacteriales</taxon>
        <taxon>Propionibacteriaceae</taxon>
        <taxon>Microlunatus</taxon>
    </lineage>
</organism>
<reference evidence="1 2" key="1">
    <citation type="submission" date="2011-05" db="EMBL/GenBank/DDBJ databases">
        <title>Whole genome sequence of Microlunatus phosphovorus NM-1.</title>
        <authorList>
            <person name="Hosoyama A."/>
            <person name="Sasaki K."/>
            <person name="Harada T."/>
            <person name="Igarashi R."/>
            <person name="Kawakoshi A."/>
            <person name="Sasagawa M."/>
            <person name="Fukada J."/>
            <person name="Nakamura S."/>
            <person name="Katano Y."/>
            <person name="Hanada S."/>
            <person name="Kamagata Y."/>
            <person name="Nakamura N."/>
            <person name="Yamazaki S."/>
            <person name="Fujita N."/>
        </authorList>
    </citation>
    <scope>NUCLEOTIDE SEQUENCE [LARGE SCALE GENOMIC DNA]</scope>
    <source>
        <strain evidence="2">ATCC 700054 / DSM 10555 / JCM 9379 / NBRC 101784 / NCIMB 13414 / VKM Ac-1990 / NM-1</strain>
    </source>
</reference>
<dbReference type="STRING" id="1032480.MLP_31430"/>
<dbReference type="HOGENOM" id="CLU_2288300_0_0_11"/>
<name>F5XL91_MICPN</name>
<evidence type="ECO:0000313" key="2">
    <source>
        <dbReference type="Proteomes" id="UP000007947"/>
    </source>
</evidence>
<gene>
    <name evidence="1" type="ordered locus">MLP_31430</name>
</gene>
<sequence>MPRSLEHHVFEEMSEASPARELVPGPHVVPEVDRDRRRHLVWAGDHSQSIVQAVLVDRIGPAERLGRVGHGATVASKPWLLRTNSYSWPSTTPRAGPLAPR</sequence>
<dbReference type="Proteomes" id="UP000007947">
    <property type="component" value="Chromosome"/>
</dbReference>
<dbReference type="AlphaFoldDB" id="F5XL91"/>
<protein>
    <submittedName>
        <fullName evidence="1">Uncharacterized protein</fullName>
    </submittedName>
</protein>